<comment type="caution">
    <text evidence="1">The sequence shown here is derived from an EMBL/GenBank/DDBJ whole genome shotgun (WGS) entry which is preliminary data.</text>
</comment>
<gene>
    <name evidence="1" type="ORF">RV045_03520</name>
</gene>
<dbReference type="Proteomes" id="UP001364695">
    <property type="component" value="Unassembled WGS sequence"/>
</dbReference>
<protein>
    <submittedName>
        <fullName evidence="1">2-dehydro-3-deoxygalactonokinase</fullName>
    </submittedName>
</protein>
<keyword evidence="2" id="KW-1185">Reference proteome</keyword>
<reference evidence="1" key="1">
    <citation type="submission" date="2023-10" db="EMBL/GenBank/DDBJ databases">
        <title>Amphibacter perezi, gen. nov., sp. nov. a novel taxa of the family Comamonadaceae, class Betaproteobacteria isolated from the skin microbiota of Pelophylax perezi from different populations.</title>
        <authorList>
            <person name="Costa S."/>
            <person name="Proenca D.N."/>
            <person name="Lopes I."/>
            <person name="Morais P.V."/>
        </authorList>
    </citation>
    <scope>NUCLEOTIDE SEQUENCE</scope>
    <source>
        <strain evidence="1">SL12-8</strain>
    </source>
</reference>
<organism evidence="1 2">
    <name type="scientific">Amphibiibacter pelophylacis</name>
    <dbReference type="NCBI Taxonomy" id="1799477"/>
    <lineage>
        <taxon>Bacteria</taxon>
        <taxon>Pseudomonadati</taxon>
        <taxon>Pseudomonadota</taxon>
        <taxon>Betaproteobacteria</taxon>
        <taxon>Burkholderiales</taxon>
        <taxon>Sphaerotilaceae</taxon>
        <taxon>Amphibiibacter</taxon>
    </lineage>
</organism>
<dbReference type="EMBL" id="JAWDIE010000004">
    <property type="protein sequence ID" value="MEJ7137499.1"/>
    <property type="molecule type" value="Genomic_DNA"/>
</dbReference>
<evidence type="ECO:0000313" key="2">
    <source>
        <dbReference type="Proteomes" id="UP001364695"/>
    </source>
</evidence>
<accession>A0ACC6NZU7</accession>
<sequence>MNFPGLIGVDWGSTHSRALLIAPDGECLQQRTGGPGAKALAGQGAAAWAQALQTLLGDWLPGHAHLPVLLCGMVGSAAGWCHAPYVDVAADLVVTADTLAEVMSGLPRPPESSLPTMMAVVPGLRHPAPVAAPGALPDFSDILRGEETQILGALALCLQADCVILPGTHSKWAPVDGQGRIQGFSTWWTGELFELATQHSLLGQAMSGSGWDEAAFDQGVATALARPDWLHQLFGVRARGVLGEMAPERLHAFLSGLLLAYECSAALARHGLPPQARLVLVCGPALATPYQRVLKHLGREATLVDGSTAVARGLAQLAAAAGLTSAFNGRAS</sequence>
<proteinExistence type="predicted"/>
<name>A0ACC6NZU7_9BURK</name>
<evidence type="ECO:0000313" key="1">
    <source>
        <dbReference type="EMBL" id="MEJ7137499.1"/>
    </source>
</evidence>